<evidence type="ECO:0000313" key="1">
    <source>
        <dbReference type="EMBL" id="PKY47060.1"/>
    </source>
</evidence>
<protein>
    <submittedName>
        <fullName evidence="1">Uncharacterized protein</fullName>
    </submittedName>
</protein>
<organism evidence="1 2">
    <name type="scientific">Rhizophagus irregularis</name>
    <dbReference type="NCBI Taxonomy" id="588596"/>
    <lineage>
        <taxon>Eukaryota</taxon>
        <taxon>Fungi</taxon>
        <taxon>Fungi incertae sedis</taxon>
        <taxon>Mucoromycota</taxon>
        <taxon>Glomeromycotina</taxon>
        <taxon>Glomeromycetes</taxon>
        <taxon>Glomerales</taxon>
        <taxon>Glomeraceae</taxon>
        <taxon>Rhizophagus</taxon>
    </lineage>
</organism>
<accession>A0A2I1GKA1</accession>
<evidence type="ECO:0000313" key="2">
    <source>
        <dbReference type="Proteomes" id="UP000234323"/>
    </source>
</evidence>
<proteinExistence type="predicted"/>
<dbReference type="Proteomes" id="UP000234323">
    <property type="component" value="Unassembled WGS sequence"/>
</dbReference>
<keyword evidence="2" id="KW-1185">Reference proteome</keyword>
<dbReference type="EMBL" id="LLXI01000513">
    <property type="protein sequence ID" value="PKY47060.1"/>
    <property type="molecule type" value="Genomic_DNA"/>
</dbReference>
<comment type="caution">
    <text evidence="1">The sequence shown here is derived from an EMBL/GenBank/DDBJ whole genome shotgun (WGS) entry which is preliminary data.</text>
</comment>
<sequence length="86" mass="9643">MASVRTRVYALELADQRMSQLESHVFGHKQDDVTAPDPSDSSHMLIDDHQRTHNLTGPPRPPLFLILLENSLTPLLVEQADKALSE</sequence>
<gene>
    <name evidence="1" type="ORF">RhiirA4_462128</name>
</gene>
<name>A0A2I1GKA1_9GLOM</name>
<dbReference type="AlphaFoldDB" id="A0A2I1GKA1"/>
<reference evidence="1 2" key="1">
    <citation type="submission" date="2015-10" db="EMBL/GenBank/DDBJ databases">
        <title>Genome analyses suggest a sexual origin of heterokaryosis in a supposedly ancient asexual fungus.</title>
        <authorList>
            <person name="Ropars J."/>
            <person name="Sedzielewska K."/>
            <person name="Noel J."/>
            <person name="Charron P."/>
            <person name="Farinelli L."/>
            <person name="Marton T."/>
            <person name="Kruger M."/>
            <person name="Pelin A."/>
            <person name="Brachmann A."/>
            <person name="Corradi N."/>
        </authorList>
    </citation>
    <scope>NUCLEOTIDE SEQUENCE [LARGE SCALE GENOMIC DNA]</scope>
    <source>
        <strain evidence="1 2">A4</strain>
    </source>
</reference>